<keyword evidence="7" id="KW-1185">Reference proteome</keyword>
<evidence type="ECO:0000313" key="7">
    <source>
        <dbReference type="Proteomes" id="UP001497623"/>
    </source>
</evidence>
<gene>
    <name evidence="6" type="ORF">MNOR_LOCUS3348</name>
</gene>
<sequence>MADVRAVPTRRTFDEGSKTHSDAIEKAAKRVAFERRVLLGVTMFMIFGMTLWIVSMSTAYWNRVDGGKGVKVPKTGRFLLSGHNGLWSSCRITFDNTTKPLKKIHRCQWLDLFPKTKDFNKTFLDYQRTAAGFSIIALLIMLMGLAFSLYTFFETRYMYKRLAAGCQMIAAGCILICLEVSTARMKYETLNLPNRMPVGATWTFGFSYILAWIT</sequence>
<dbReference type="Gene3D" id="1.20.140.150">
    <property type="match status" value="1"/>
</dbReference>
<evidence type="ECO:0000256" key="4">
    <source>
        <dbReference type="ARBA" id="ARBA00023136"/>
    </source>
</evidence>
<keyword evidence="3 5" id="KW-1133">Transmembrane helix</keyword>
<evidence type="ECO:0000256" key="1">
    <source>
        <dbReference type="ARBA" id="ARBA00004141"/>
    </source>
</evidence>
<feature type="non-terminal residue" evidence="6">
    <location>
        <position position="214"/>
    </location>
</feature>
<dbReference type="GO" id="GO:0005886">
    <property type="term" value="C:plasma membrane"/>
    <property type="evidence" value="ECO:0007669"/>
    <property type="project" value="TreeGrafter"/>
</dbReference>
<feature type="transmembrane region" description="Helical" evidence="5">
    <location>
        <begin position="130"/>
        <end position="150"/>
    </location>
</feature>
<organism evidence="6 7">
    <name type="scientific">Meganyctiphanes norvegica</name>
    <name type="common">Northern krill</name>
    <name type="synonym">Thysanopoda norvegica</name>
    <dbReference type="NCBI Taxonomy" id="48144"/>
    <lineage>
        <taxon>Eukaryota</taxon>
        <taxon>Metazoa</taxon>
        <taxon>Ecdysozoa</taxon>
        <taxon>Arthropoda</taxon>
        <taxon>Crustacea</taxon>
        <taxon>Multicrustacea</taxon>
        <taxon>Malacostraca</taxon>
        <taxon>Eumalacostraca</taxon>
        <taxon>Eucarida</taxon>
        <taxon>Euphausiacea</taxon>
        <taxon>Euphausiidae</taxon>
        <taxon>Meganyctiphanes</taxon>
    </lineage>
</organism>
<dbReference type="PANTHER" id="PTHR10671">
    <property type="entry name" value="EPITHELIAL MEMBRANE PROTEIN-RELATED"/>
    <property type="match status" value="1"/>
</dbReference>
<dbReference type="Pfam" id="PF13903">
    <property type="entry name" value="Claudin_2"/>
    <property type="match status" value="1"/>
</dbReference>
<evidence type="ECO:0000256" key="5">
    <source>
        <dbReference type="SAM" id="Phobius"/>
    </source>
</evidence>
<dbReference type="Proteomes" id="UP001497623">
    <property type="component" value="Unassembled WGS sequence"/>
</dbReference>
<protein>
    <submittedName>
        <fullName evidence="6">Uncharacterized protein</fullName>
    </submittedName>
</protein>
<keyword evidence="2 5" id="KW-0812">Transmembrane</keyword>
<dbReference type="InterPro" id="IPR050579">
    <property type="entry name" value="PMP-22/EMP/MP20-like"/>
</dbReference>
<evidence type="ECO:0000256" key="3">
    <source>
        <dbReference type="ARBA" id="ARBA00022989"/>
    </source>
</evidence>
<dbReference type="EMBL" id="CAXKWB010001131">
    <property type="protein sequence ID" value="CAL4063444.1"/>
    <property type="molecule type" value="Genomic_DNA"/>
</dbReference>
<dbReference type="InterPro" id="IPR004031">
    <property type="entry name" value="PMP22/EMP/MP20/Claudin"/>
</dbReference>
<dbReference type="AlphaFoldDB" id="A0AAV2PSK5"/>
<comment type="caution">
    <text evidence="6">The sequence shown here is derived from an EMBL/GenBank/DDBJ whole genome shotgun (WGS) entry which is preliminary data.</text>
</comment>
<proteinExistence type="predicted"/>
<evidence type="ECO:0000256" key="2">
    <source>
        <dbReference type="ARBA" id="ARBA00022692"/>
    </source>
</evidence>
<feature type="transmembrane region" description="Helical" evidence="5">
    <location>
        <begin position="37"/>
        <end position="61"/>
    </location>
</feature>
<name>A0AAV2PSK5_MEGNR</name>
<comment type="subcellular location">
    <subcellularLocation>
        <location evidence="1">Membrane</location>
        <topology evidence="1">Multi-pass membrane protein</topology>
    </subcellularLocation>
</comment>
<feature type="transmembrane region" description="Helical" evidence="5">
    <location>
        <begin position="195"/>
        <end position="213"/>
    </location>
</feature>
<keyword evidence="4 5" id="KW-0472">Membrane</keyword>
<dbReference type="PANTHER" id="PTHR10671:SF82">
    <property type="entry name" value="GH19567P"/>
    <property type="match status" value="1"/>
</dbReference>
<accession>A0AAV2PSK5</accession>
<reference evidence="6 7" key="1">
    <citation type="submission" date="2024-05" db="EMBL/GenBank/DDBJ databases">
        <authorList>
            <person name="Wallberg A."/>
        </authorList>
    </citation>
    <scope>NUCLEOTIDE SEQUENCE [LARGE SCALE GENOMIC DNA]</scope>
</reference>
<evidence type="ECO:0000313" key="6">
    <source>
        <dbReference type="EMBL" id="CAL4063444.1"/>
    </source>
</evidence>